<dbReference type="Proteomes" id="UP001168146">
    <property type="component" value="Unassembled WGS sequence"/>
</dbReference>
<reference evidence="2" key="1">
    <citation type="submission" date="2021-12" db="EMBL/GenBank/DDBJ databases">
        <title>Black yeast isolated from Biological Soil Crust.</title>
        <authorList>
            <person name="Kurbessoian T."/>
        </authorList>
    </citation>
    <scope>NUCLEOTIDE SEQUENCE</scope>
    <source>
        <strain evidence="2">CCFEE 5208</strain>
    </source>
</reference>
<evidence type="ECO:0000313" key="3">
    <source>
        <dbReference type="Proteomes" id="UP001168146"/>
    </source>
</evidence>
<gene>
    <name evidence="2" type="ORF">LTR82_003074</name>
</gene>
<feature type="region of interest" description="Disordered" evidence="1">
    <location>
        <begin position="116"/>
        <end position="139"/>
    </location>
</feature>
<evidence type="ECO:0000313" key="2">
    <source>
        <dbReference type="EMBL" id="KAK0325539.1"/>
    </source>
</evidence>
<protein>
    <submittedName>
        <fullName evidence="2">Uncharacterized protein</fullName>
    </submittedName>
</protein>
<sequence>MLPTAVVSASFSNTIIDQAPAPTDIPAHHQNLYHRDTDHPPEILTHFSHQQVVKTPTMAQSNYNIDGFTLPLAYADTFDLRDKNMSPTTSRCSPMVQNFRALMAKVKAGCPRLRASTREWSSPSGSQLDLLEMEGSEKSSRQEAEELVALWSARRGAAEEAGAYEEGEAWWV</sequence>
<organism evidence="2 3">
    <name type="scientific">Friedmanniomyces endolithicus</name>
    <dbReference type="NCBI Taxonomy" id="329885"/>
    <lineage>
        <taxon>Eukaryota</taxon>
        <taxon>Fungi</taxon>
        <taxon>Dikarya</taxon>
        <taxon>Ascomycota</taxon>
        <taxon>Pezizomycotina</taxon>
        <taxon>Dothideomycetes</taxon>
        <taxon>Dothideomycetidae</taxon>
        <taxon>Mycosphaerellales</taxon>
        <taxon>Teratosphaeriaceae</taxon>
        <taxon>Friedmanniomyces</taxon>
    </lineage>
</organism>
<name>A0AAN6JCN4_9PEZI</name>
<accession>A0AAN6JCN4</accession>
<evidence type="ECO:0000256" key="1">
    <source>
        <dbReference type="SAM" id="MobiDB-lite"/>
    </source>
</evidence>
<proteinExistence type="predicted"/>
<dbReference type="EMBL" id="JASUXU010000006">
    <property type="protein sequence ID" value="KAK0325539.1"/>
    <property type="molecule type" value="Genomic_DNA"/>
</dbReference>
<dbReference type="AlphaFoldDB" id="A0AAN6JCN4"/>
<feature type="compositionally biased region" description="Polar residues" evidence="1">
    <location>
        <begin position="118"/>
        <end position="127"/>
    </location>
</feature>
<comment type="caution">
    <text evidence="2">The sequence shown here is derived from an EMBL/GenBank/DDBJ whole genome shotgun (WGS) entry which is preliminary data.</text>
</comment>